<feature type="region of interest" description="Disordered" evidence="1">
    <location>
        <begin position="102"/>
        <end position="179"/>
    </location>
</feature>
<dbReference type="EMBL" id="CP144520">
    <property type="protein sequence ID" value="WWC68161.1"/>
    <property type="molecule type" value="Genomic_DNA"/>
</dbReference>
<dbReference type="EMBL" id="KV700117">
    <property type="protein sequence ID" value="OCF47049.1"/>
    <property type="molecule type" value="Genomic_DNA"/>
</dbReference>
<feature type="region of interest" description="Disordered" evidence="1">
    <location>
        <begin position="1"/>
        <end position="42"/>
    </location>
</feature>
<protein>
    <submittedName>
        <fullName evidence="2">Uncharacterized protein</fullName>
    </submittedName>
</protein>
<dbReference type="GeneID" id="30175192"/>
<reference evidence="2" key="3">
    <citation type="submission" date="2016-07" db="EMBL/GenBank/DDBJ databases">
        <title>Evolution of pathogenesis and genome organization in the Tremellales.</title>
        <authorList>
            <person name="Cuomo C."/>
            <person name="Litvintseva A."/>
            <person name="Heitman J."/>
            <person name="Chen Y."/>
            <person name="Sun S."/>
            <person name="Springer D."/>
            <person name="Dromer F."/>
            <person name="Young S."/>
            <person name="Zeng Q."/>
            <person name="Chapman S."/>
            <person name="Gujja S."/>
            <person name="Saif S."/>
            <person name="Birren B."/>
        </authorList>
    </citation>
    <scope>NUCLEOTIDE SEQUENCE</scope>
    <source>
        <strain evidence="2">CBS 10737</strain>
    </source>
</reference>
<dbReference type="RefSeq" id="XP_019008268.1">
    <property type="nucleotide sequence ID" value="XM_019158522.1"/>
</dbReference>
<dbReference type="Proteomes" id="UP000094020">
    <property type="component" value="Chromosome 2"/>
</dbReference>
<proteinExistence type="predicted"/>
<feature type="region of interest" description="Disordered" evidence="1">
    <location>
        <begin position="280"/>
        <end position="389"/>
    </location>
</feature>
<reference evidence="2" key="1">
    <citation type="submission" date="2013-07" db="EMBL/GenBank/DDBJ databases">
        <title>The Genome Sequence of Cryptococcus pinus CBS10737.</title>
        <authorList>
            <consortium name="The Broad Institute Genome Sequencing Platform"/>
            <person name="Cuomo C."/>
            <person name="Litvintseva A."/>
            <person name="Chen Y."/>
            <person name="Heitman J."/>
            <person name="Sun S."/>
            <person name="Springer D."/>
            <person name="Dromer F."/>
            <person name="Young S.K."/>
            <person name="Zeng Q."/>
            <person name="Gargeya S."/>
            <person name="Fitzgerald M."/>
            <person name="Abouelleil A."/>
            <person name="Alvarado L."/>
            <person name="Berlin A.M."/>
            <person name="Chapman S.B."/>
            <person name="Dewar J."/>
            <person name="Goldberg J."/>
            <person name="Griggs A."/>
            <person name="Gujja S."/>
            <person name="Hansen M."/>
            <person name="Howarth C."/>
            <person name="Imamovic A."/>
            <person name="Larimer J."/>
            <person name="McCowan C."/>
            <person name="Murphy C."/>
            <person name="Pearson M."/>
            <person name="Priest M."/>
            <person name="Roberts A."/>
            <person name="Saif S."/>
            <person name="Shea T."/>
            <person name="Sykes S."/>
            <person name="Wortman J."/>
            <person name="Nusbaum C."/>
            <person name="Birren B."/>
        </authorList>
    </citation>
    <scope>NUCLEOTIDE SEQUENCE [LARGE SCALE GENOMIC DNA]</scope>
    <source>
        <strain evidence="2">CBS 10737</strain>
    </source>
</reference>
<keyword evidence="4" id="KW-1185">Reference proteome</keyword>
<dbReference type="KEGG" id="kpin:30175192"/>
<evidence type="ECO:0000313" key="3">
    <source>
        <dbReference type="EMBL" id="WWC68161.1"/>
    </source>
</evidence>
<feature type="compositionally biased region" description="Basic and acidic residues" evidence="1">
    <location>
        <begin position="1"/>
        <end position="10"/>
    </location>
</feature>
<organism evidence="2">
    <name type="scientific">Kwoniella pini CBS 10737</name>
    <dbReference type="NCBI Taxonomy" id="1296096"/>
    <lineage>
        <taxon>Eukaryota</taxon>
        <taxon>Fungi</taxon>
        <taxon>Dikarya</taxon>
        <taxon>Basidiomycota</taxon>
        <taxon>Agaricomycotina</taxon>
        <taxon>Tremellomycetes</taxon>
        <taxon>Tremellales</taxon>
        <taxon>Cryptococcaceae</taxon>
        <taxon>Kwoniella</taxon>
    </lineage>
</organism>
<feature type="compositionally biased region" description="Acidic residues" evidence="1">
    <location>
        <begin position="156"/>
        <end position="173"/>
    </location>
</feature>
<sequence>MFTTHSDMHFKNPGTSPSLIRRPDNHQRDNARPVPKPKKGDFEEWFESKDNEINLDQFKRLNIDKNIKDKQPYEYIEPGWKQPRFKPSEAYDKALAKERMLAPQIGGRSKKAQLGSIEESWGNGPRVPWLGEDEERKGMFELDEDPPSRNVSPFIESEENEDPMEASAVEEEDKNSQVEIERKRQELLVNARRGTTYEFSENMKDFFGGGGITYHERQRQQMEDEEKYANDDITPHYNYPDERRRYHGEPVVPFLLQYSQQDDDLFSRWIKENRKMVLEQSTNKGQTGEPHHYFHRDCLSPKDSYKSSDNGNNASSEQHQRSAQKLLSPLAERRAAMSPVPGNRTKDIVAPLSAGHSPSFRSARASDQAEGPLQSKHNQDVKSSVQYRQSAEYKAWLRRADIERRRRK</sequence>
<gene>
    <name evidence="2" type="ORF">I206_06823</name>
    <name evidence="3" type="ORF">I206_102084</name>
</gene>
<reference evidence="3" key="4">
    <citation type="submission" date="2024-02" db="EMBL/GenBank/DDBJ databases">
        <title>Comparative genomics of Cryptococcus and Kwoniella reveals pathogenesis evolution and contrasting modes of karyotype evolution via chromosome fusion or intercentromeric recombination.</title>
        <authorList>
            <person name="Coelho M.A."/>
            <person name="David-Palma M."/>
            <person name="Shea T."/>
            <person name="Bowers K."/>
            <person name="McGinley-Smith S."/>
            <person name="Mohammad A.W."/>
            <person name="Gnirke A."/>
            <person name="Yurkov A.M."/>
            <person name="Nowrousian M."/>
            <person name="Sun S."/>
            <person name="Cuomo C.A."/>
            <person name="Heitman J."/>
        </authorList>
    </citation>
    <scope>NUCLEOTIDE SEQUENCE</scope>
    <source>
        <strain evidence="3">CBS 10737</strain>
    </source>
</reference>
<evidence type="ECO:0000256" key="1">
    <source>
        <dbReference type="SAM" id="MobiDB-lite"/>
    </source>
</evidence>
<evidence type="ECO:0000313" key="2">
    <source>
        <dbReference type="EMBL" id="OCF47049.1"/>
    </source>
</evidence>
<evidence type="ECO:0000313" key="4">
    <source>
        <dbReference type="Proteomes" id="UP000094020"/>
    </source>
</evidence>
<accession>A0A1B9HUV7</accession>
<reference evidence="3" key="2">
    <citation type="submission" date="2013-07" db="EMBL/GenBank/DDBJ databases">
        <authorList>
            <consortium name="The Broad Institute Genome Sequencing Platform"/>
            <person name="Cuomo C."/>
            <person name="Litvintseva A."/>
            <person name="Chen Y."/>
            <person name="Heitman J."/>
            <person name="Sun S."/>
            <person name="Springer D."/>
            <person name="Dromer F."/>
            <person name="Young S.K."/>
            <person name="Zeng Q."/>
            <person name="Gargeya S."/>
            <person name="Fitzgerald M."/>
            <person name="Abouelleil A."/>
            <person name="Alvarado L."/>
            <person name="Berlin A.M."/>
            <person name="Chapman S.B."/>
            <person name="Dewar J."/>
            <person name="Goldberg J."/>
            <person name="Griggs A."/>
            <person name="Gujja S."/>
            <person name="Hansen M."/>
            <person name="Howarth C."/>
            <person name="Imamovic A."/>
            <person name="Larimer J."/>
            <person name="McCowan C."/>
            <person name="Murphy C."/>
            <person name="Pearson M."/>
            <person name="Priest M."/>
            <person name="Roberts A."/>
            <person name="Saif S."/>
            <person name="Shea T."/>
            <person name="Sykes S."/>
            <person name="Wortman J."/>
            <person name="Nusbaum C."/>
            <person name="Birren B."/>
        </authorList>
    </citation>
    <scope>NUCLEOTIDE SEQUENCE</scope>
    <source>
        <strain evidence="3">CBS 10737</strain>
    </source>
</reference>
<name>A0A1B9HUV7_9TREE</name>
<feature type="compositionally biased region" description="Basic and acidic residues" evidence="1">
    <location>
        <begin position="289"/>
        <end position="306"/>
    </location>
</feature>
<feature type="compositionally biased region" description="Basic and acidic residues" evidence="1">
    <location>
        <begin position="21"/>
        <end position="31"/>
    </location>
</feature>
<dbReference type="AlphaFoldDB" id="A0A1B9HUV7"/>
<dbReference type="OrthoDB" id="2565338at2759"/>
<feature type="compositionally biased region" description="Polar residues" evidence="1">
    <location>
        <begin position="307"/>
        <end position="325"/>
    </location>
</feature>